<accession>A0A075GWK6</accession>
<name>A0A075GWK6_9EURY</name>
<keyword evidence="1" id="KW-0472">Membrane</keyword>
<feature type="transmembrane region" description="Helical" evidence="1">
    <location>
        <begin position="20"/>
        <end position="39"/>
    </location>
</feature>
<reference evidence="2" key="1">
    <citation type="journal article" date="2014" name="Genome Biol. Evol.">
        <title>Pangenome evidence for extensive interdomain horizontal transfer affecting lineage core and shell genes in uncultured planktonic thaumarchaeota and euryarchaeota.</title>
        <authorList>
            <person name="Deschamps P."/>
            <person name="Zivanovic Y."/>
            <person name="Moreira D."/>
            <person name="Rodriguez-Valera F."/>
            <person name="Lopez-Garcia P."/>
        </authorList>
    </citation>
    <scope>NUCLEOTIDE SEQUENCE</scope>
</reference>
<dbReference type="AlphaFoldDB" id="A0A075GWK6"/>
<evidence type="ECO:0000313" key="2">
    <source>
        <dbReference type="EMBL" id="AIF08174.1"/>
    </source>
</evidence>
<dbReference type="InterPro" id="IPR013211">
    <property type="entry name" value="LVIVD"/>
</dbReference>
<keyword evidence="1" id="KW-0812">Transmembrane</keyword>
<dbReference type="Pfam" id="PF08309">
    <property type="entry name" value="LVIVD"/>
    <property type="match status" value="1"/>
</dbReference>
<dbReference type="EMBL" id="KF900823">
    <property type="protein sequence ID" value="AIF08174.1"/>
    <property type="molecule type" value="Genomic_DNA"/>
</dbReference>
<sequence length="666" mass="74482">MHRAKLSDESAATQQQLITYAIVGLVSFSLLSTATWFAFNYSGDNAGIDDPMANWVDPVTEIEDDNHSHNDLLAHRLKTSNMQLIDYHNLNCDGNEKPPAELDNVAGRPCYPEYKNTGPTPGDNSEISIEGNFMDDCEIYGDGTGGCYAYVSSYNQFEILDISNPNNITLLSTYYAEIARIIDIKVTKDNNWVLVNHELTNSELDPIPNDDDANSGTNRLDVIYVGNKLEPIKVAEWNNPPAGFHNQDLDVYCDWQPSNPMWSGEECHLFLFGADPYPEMIEGSSGTYYKGTQIFYVPLGFESWLNPTQTDEQDNQSRDIIRWGGYSPKIDTTCGGAIFNHDNVYSVHPITGQKLLYISYWGAGLRMVDVSTPPQIPDPEGISWPQNNEVGRWMGCSTADDGWYGPDGGGHADMTSEEWLDANQGNDNIHYAVPYEHLVCDGISEYDPVATFPKSCGIGPDDPTYGINWRHYTVIAPEYGSNSNHTGYLWTIDTTDPTQPFLVSKWRLPGEGTLANGSKHPQHYIPGGYIFSPHNGDTGTGGEVYWAHYHAGTWVTDHGHIWEDIVWENGVPEPERGFKAISKLGETKTNGYYLSAGPTWIDDPASTLEYDMADCWASCMIPFNWGLQYDPRGFIMISEMVSGVYVVQMESDRDARYPYPPLYSLE</sequence>
<keyword evidence="1" id="KW-1133">Transmembrane helix</keyword>
<evidence type="ECO:0008006" key="3">
    <source>
        <dbReference type="Google" id="ProtNLM"/>
    </source>
</evidence>
<organism evidence="2">
    <name type="scientific">uncultured marine group II/III euryarchaeote KM3_27_D07</name>
    <dbReference type="NCBI Taxonomy" id="1456429"/>
    <lineage>
        <taxon>Archaea</taxon>
        <taxon>Methanobacteriati</taxon>
        <taxon>Methanobacteriota</taxon>
        <taxon>environmental samples</taxon>
    </lineage>
</organism>
<proteinExistence type="predicted"/>
<protein>
    <recommendedName>
        <fullName evidence="3">LVIVD repeat-containing protein</fullName>
    </recommendedName>
</protein>
<evidence type="ECO:0000256" key="1">
    <source>
        <dbReference type="SAM" id="Phobius"/>
    </source>
</evidence>